<feature type="non-terminal residue" evidence="1">
    <location>
        <position position="76"/>
    </location>
</feature>
<protein>
    <submittedName>
        <fullName evidence="1">Uncharacterized protein</fullName>
    </submittedName>
</protein>
<dbReference type="GeneID" id="94430651"/>
<keyword evidence="2" id="KW-1185">Reference proteome</keyword>
<accession>A0A2C6KR44</accession>
<dbReference type="Proteomes" id="UP000221165">
    <property type="component" value="Unassembled WGS sequence"/>
</dbReference>
<name>A0A2C6KR44_9APIC</name>
<dbReference type="EMBL" id="MIGC01003823">
    <property type="protein sequence ID" value="PHJ18882.1"/>
    <property type="molecule type" value="Genomic_DNA"/>
</dbReference>
<dbReference type="VEuPathDB" id="ToxoDB:CSUI_007292"/>
<dbReference type="AlphaFoldDB" id="A0A2C6KR44"/>
<proteinExistence type="predicted"/>
<gene>
    <name evidence="1" type="ORF">CSUI_007292</name>
</gene>
<evidence type="ECO:0000313" key="1">
    <source>
        <dbReference type="EMBL" id="PHJ18882.1"/>
    </source>
</evidence>
<dbReference type="RefSeq" id="XP_067920586.1">
    <property type="nucleotide sequence ID" value="XM_068067440.1"/>
</dbReference>
<evidence type="ECO:0000313" key="2">
    <source>
        <dbReference type="Proteomes" id="UP000221165"/>
    </source>
</evidence>
<sequence length="76" mass="7988">MAPLHVIRKSGVTCSMLTISRLASAPEKHCPFAGVLSAPPVFLLATPSSNGIPFPKAASGVCVAVRRQDRVDREAC</sequence>
<comment type="caution">
    <text evidence="1">The sequence shown here is derived from an EMBL/GenBank/DDBJ whole genome shotgun (WGS) entry which is preliminary data.</text>
</comment>
<organism evidence="1 2">
    <name type="scientific">Cystoisospora suis</name>
    <dbReference type="NCBI Taxonomy" id="483139"/>
    <lineage>
        <taxon>Eukaryota</taxon>
        <taxon>Sar</taxon>
        <taxon>Alveolata</taxon>
        <taxon>Apicomplexa</taxon>
        <taxon>Conoidasida</taxon>
        <taxon>Coccidia</taxon>
        <taxon>Eucoccidiorida</taxon>
        <taxon>Eimeriorina</taxon>
        <taxon>Sarcocystidae</taxon>
        <taxon>Cystoisospora</taxon>
    </lineage>
</organism>
<reference evidence="1 2" key="1">
    <citation type="journal article" date="2017" name="Int. J. Parasitol.">
        <title>The genome of the protozoan parasite Cystoisospora suis and a reverse vaccinology approach to identify vaccine candidates.</title>
        <authorList>
            <person name="Palmieri N."/>
            <person name="Shrestha A."/>
            <person name="Ruttkowski B."/>
            <person name="Beck T."/>
            <person name="Vogl C."/>
            <person name="Tomley F."/>
            <person name="Blake D.P."/>
            <person name="Joachim A."/>
        </authorList>
    </citation>
    <scope>NUCLEOTIDE SEQUENCE [LARGE SCALE GENOMIC DNA]</scope>
    <source>
        <strain evidence="1 2">Wien I</strain>
    </source>
</reference>